<keyword evidence="3 5" id="KW-0375">Hydrogen ion transport</keyword>
<dbReference type="EMBL" id="CP151513">
    <property type="protein sequence ID" value="WZN65682.1"/>
    <property type="molecule type" value="Genomic_DNA"/>
</dbReference>
<accession>A0AAX4PHJ7</accession>
<feature type="region of interest" description="Disordered" evidence="6">
    <location>
        <begin position="1"/>
        <end position="32"/>
    </location>
</feature>
<evidence type="ECO:0000256" key="1">
    <source>
        <dbReference type="ARBA" id="ARBA00008613"/>
    </source>
</evidence>
<sequence>MGYPAASSSQQNFEDLRSLQGQADSMRDEAQEVTDQVLRRQVPWDTYQKADLISDRELQLIKRYDKQDRTLQRSLLQEEDGVLYVRAFFSLLRSIASEEVVQYVLALLEDMIREGGARSVALLGAAAEGEGSSDASAILLRMLQRPDWFTKEKAAVVLSNLLSRSQDPVAATGASTSASASAGLKSFVEWLCTELRTPSAERSERTAVTCLSLLLKSGQARQIFLRASGVGSLCARLTPLHGTQTLYECCLCLWLLSFSEEATEELCQLNVPKKLVEVVGKANKEKVLRVALMCLENTLKGLKAADGNSSAGESGGRYDKVLAKLLECGLGKSLEVQRLQAHTDEELLMAMESLEEQLIQGVKKEISSFDKYADEVFSGTLDWTWMHKQDKFFKMNAGKFVDKDCAILRALARILESSTDERSLEVACHDIGQFIQHFAHGRGYLKRLKVKQQLMKLMTHADAEVAKQALMCCQKLMLSKDSLDLLSFS</sequence>
<dbReference type="Gene3D" id="1.25.10.10">
    <property type="entry name" value="Leucine-rich Repeat Variant"/>
    <property type="match status" value="1"/>
</dbReference>
<dbReference type="Gene3D" id="1.25.40.150">
    <property type="entry name" value="V-type ATPase, subunit H, C-terminal domain"/>
    <property type="match status" value="1"/>
</dbReference>
<organism evidence="8 9">
    <name type="scientific">Chloropicon roscoffensis</name>
    <dbReference type="NCBI Taxonomy" id="1461544"/>
    <lineage>
        <taxon>Eukaryota</taxon>
        <taxon>Viridiplantae</taxon>
        <taxon>Chlorophyta</taxon>
        <taxon>Chloropicophyceae</taxon>
        <taxon>Chloropicales</taxon>
        <taxon>Chloropicaceae</taxon>
        <taxon>Chloropicon</taxon>
    </lineage>
</organism>
<evidence type="ECO:0000313" key="9">
    <source>
        <dbReference type="Proteomes" id="UP001472866"/>
    </source>
</evidence>
<reference evidence="8 9" key="1">
    <citation type="submission" date="2024-03" db="EMBL/GenBank/DDBJ databases">
        <title>Complete genome sequence of the green alga Chloropicon roscoffensis RCC1871.</title>
        <authorList>
            <person name="Lemieux C."/>
            <person name="Pombert J.-F."/>
            <person name="Otis C."/>
            <person name="Turmel M."/>
        </authorList>
    </citation>
    <scope>NUCLEOTIDE SEQUENCE [LARGE SCALE GENOMIC DNA]</scope>
    <source>
        <strain evidence="8 9">RCC1871</strain>
    </source>
</reference>
<comment type="subunit">
    <text evidence="5">V-ATPase is a heteromultimeric enzyme made up of two complexes: the ATP-hydrolytic V1 complex and the proton translocation V0 complex.</text>
</comment>
<keyword evidence="4 5" id="KW-0406">Ion transport</keyword>
<protein>
    <recommendedName>
        <fullName evidence="5">V-type proton ATPase subunit H</fullName>
    </recommendedName>
</protein>
<dbReference type="Pfam" id="PF11698">
    <property type="entry name" value="V-ATPase_H_C"/>
    <property type="match status" value="1"/>
</dbReference>
<feature type="compositionally biased region" description="Polar residues" evidence="6">
    <location>
        <begin position="1"/>
        <end position="23"/>
    </location>
</feature>
<dbReference type="InterPro" id="IPR011987">
    <property type="entry name" value="ATPase_V1-cplx_hsu_C"/>
</dbReference>
<evidence type="ECO:0000259" key="7">
    <source>
        <dbReference type="Pfam" id="PF11698"/>
    </source>
</evidence>
<dbReference type="PANTHER" id="PTHR10698">
    <property type="entry name" value="V-TYPE PROTON ATPASE SUBUNIT H"/>
    <property type="match status" value="1"/>
</dbReference>
<dbReference type="SUPFAM" id="SSF48371">
    <property type="entry name" value="ARM repeat"/>
    <property type="match status" value="1"/>
</dbReference>
<feature type="domain" description="ATPase V1 complex subunit H C-terminal" evidence="7">
    <location>
        <begin position="366"/>
        <end position="479"/>
    </location>
</feature>
<dbReference type="AlphaFoldDB" id="A0AAX4PHJ7"/>
<dbReference type="GO" id="GO:0000221">
    <property type="term" value="C:vacuolar proton-transporting V-type ATPase, V1 domain"/>
    <property type="evidence" value="ECO:0007669"/>
    <property type="project" value="UniProtKB-UniRule"/>
</dbReference>
<evidence type="ECO:0000256" key="2">
    <source>
        <dbReference type="ARBA" id="ARBA00022448"/>
    </source>
</evidence>
<dbReference type="InterPro" id="IPR011989">
    <property type="entry name" value="ARM-like"/>
</dbReference>
<dbReference type="InterPro" id="IPR016024">
    <property type="entry name" value="ARM-type_fold"/>
</dbReference>
<evidence type="ECO:0000256" key="6">
    <source>
        <dbReference type="SAM" id="MobiDB-lite"/>
    </source>
</evidence>
<dbReference type="InterPro" id="IPR038497">
    <property type="entry name" value="ATPase_V1-cplx_hsu_C_sf"/>
</dbReference>
<evidence type="ECO:0000256" key="3">
    <source>
        <dbReference type="ARBA" id="ARBA00022781"/>
    </source>
</evidence>
<comment type="function">
    <text evidence="5">Subunit of the V1 complex of vacuolar(H+)-ATPase (V-ATPase), a multisubunit enzyme composed of a peripheral complex (V1) that hydrolyzes ATP and a membrane integral complex (V0) that translocates protons. V-ATPase is responsible for acidifying and maintaining the pH of intracellular compartments.</text>
</comment>
<name>A0AAX4PHJ7_9CHLO</name>
<dbReference type="Pfam" id="PF03224">
    <property type="entry name" value="V-ATPase_H_N"/>
    <property type="match status" value="1"/>
</dbReference>
<evidence type="ECO:0000256" key="5">
    <source>
        <dbReference type="PIRNR" id="PIRNR032184"/>
    </source>
</evidence>
<dbReference type="Proteomes" id="UP001472866">
    <property type="component" value="Chromosome 13"/>
</dbReference>
<dbReference type="InterPro" id="IPR004908">
    <property type="entry name" value="ATPase_V1-cplx_hsu"/>
</dbReference>
<keyword evidence="2 5" id="KW-0813">Transport</keyword>
<evidence type="ECO:0000313" key="8">
    <source>
        <dbReference type="EMBL" id="WZN65682.1"/>
    </source>
</evidence>
<proteinExistence type="inferred from homology"/>
<comment type="similarity">
    <text evidence="1 5">Belongs to the V-ATPase H subunit family.</text>
</comment>
<gene>
    <name evidence="8" type="ORF">HKI87_13g72430</name>
</gene>
<keyword evidence="9" id="KW-1185">Reference proteome</keyword>
<dbReference type="GO" id="GO:0046961">
    <property type="term" value="F:proton-transporting ATPase activity, rotational mechanism"/>
    <property type="evidence" value="ECO:0007669"/>
    <property type="project" value="UniProtKB-UniRule"/>
</dbReference>
<dbReference type="PANTHER" id="PTHR10698:SF0">
    <property type="entry name" value="V-TYPE PROTON ATPASE SUBUNIT H"/>
    <property type="match status" value="1"/>
</dbReference>
<evidence type="ECO:0000256" key="4">
    <source>
        <dbReference type="ARBA" id="ARBA00023065"/>
    </source>
</evidence>
<dbReference type="PIRSF" id="PIRSF032184">
    <property type="entry name" value="ATPase_V1_H"/>
    <property type="match status" value="1"/>
</dbReference>